<evidence type="ECO:0000313" key="4">
    <source>
        <dbReference type="EMBL" id="CAD1839255.1"/>
    </source>
</evidence>
<proteinExistence type="inferred from homology"/>
<dbReference type="EMBL" id="LR862133">
    <property type="protein sequence ID" value="CAD1839255.1"/>
    <property type="molecule type" value="Genomic_DNA"/>
</dbReference>
<dbReference type="PANTHER" id="PTHR45648:SF13">
    <property type="entry name" value="OS02G0290900 PROTEIN"/>
    <property type="match status" value="1"/>
</dbReference>
<keyword evidence="3" id="KW-0443">Lipid metabolism</keyword>
<evidence type="ECO:0000256" key="1">
    <source>
        <dbReference type="ARBA" id="ARBA00008668"/>
    </source>
</evidence>
<dbReference type="GO" id="GO:0016788">
    <property type="term" value="F:hydrolase activity, acting on ester bonds"/>
    <property type="evidence" value="ECO:0007669"/>
    <property type="project" value="InterPro"/>
</dbReference>
<keyword evidence="3" id="KW-0442">Lipid degradation</keyword>
<sequence length="112" mass="12726">MRYMVQQLSSELPDAMVTFCDAFEGSMDILKNRDRYGFQTTTDACCGLGKYGGLIMCLVPEMACSNASNHVWWDEFHPTDAVNWIIADNVWSGEHATMCYPMNLQEMTKPKL</sequence>
<protein>
    <recommendedName>
        <fullName evidence="5">GDSL esterase/lipase</fullName>
    </recommendedName>
</protein>
<dbReference type="InterPro" id="IPR001087">
    <property type="entry name" value="GDSL"/>
</dbReference>
<dbReference type="AlphaFoldDB" id="A0A6V7Q8T4"/>
<evidence type="ECO:0000256" key="2">
    <source>
        <dbReference type="ARBA" id="ARBA00022801"/>
    </source>
</evidence>
<evidence type="ECO:0000256" key="3">
    <source>
        <dbReference type="ARBA" id="ARBA00022963"/>
    </source>
</evidence>
<evidence type="ECO:0008006" key="5">
    <source>
        <dbReference type="Google" id="ProtNLM"/>
    </source>
</evidence>
<gene>
    <name evidence="4" type="ORF">CB5_LOCUS22466</name>
</gene>
<accession>A0A6V7Q8T4</accession>
<reference evidence="4" key="1">
    <citation type="submission" date="2020-07" db="EMBL/GenBank/DDBJ databases">
        <authorList>
            <person name="Lin J."/>
        </authorList>
    </citation>
    <scope>NUCLEOTIDE SEQUENCE</scope>
</reference>
<dbReference type="InterPro" id="IPR036514">
    <property type="entry name" value="SGNH_hydro_sf"/>
</dbReference>
<dbReference type="Pfam" id="PF00657">
    <property type="entry name" value="Lipase_GDSL"/>
    <property type="match status" value="1"/>
</dbReference>
<dbReference type="InterPro" id="IPR051058">
    <property type="entry name" value="GDSL_Est/Lipase"/>
</dbReference>
<dbReference type="Gene3D" id="3.40.50.1110">
    <property type="entry name" value="SGNH hydrolase"/>
    <property type="match status" value="1"/>
</dbReference>
<dbReference type="PANTHER" id="PTHR45648">
    <property type="entry name" value="GDSL LIPASE/ACYLHYDROLASE FAMILY PROTEIN (AFU_ORTHOLOGUE AFUA_4G14700)"/>
    <property type="match status" value="1"/>
</dbReference>
<keyword evidence="2" id="KW-0378">Hydrolase</keyword>
<comment type="similarity">
    <text evidence="1">Belongs to the 'GDSL' lipolytic enzyme family.</text>
</comment>
<dbReference type="GO" id="GO:0016042">
    <property type="term" value="P:lipid catabolic process"/>
    <property type="evidence" value="ECO:0007669"/>
    <property type="project" value="UniProtKB-KW"/>
</dbReference>
<organism evidence="4">
    <name type="scientific">Ananas comosus var. bracteatus</name>
    <name type="common">red pineapple</name>
    <dbReference type="NCBI Taxonomy" id="296719"/>
    <lineage>
        <taxon>Eukaryota</taxon>
        <taxon>Viridiplantae</taxon>
        <taxon>Streptophyta</taxon>
        <taxon>Embryophyta</taxon>
        <taxon>Tracheophyta</taxon>
        <taxon>Spermatophyta</taxon>
        <taxon>Magnoliopsida</taxon>
        <taxon>Liliopsida</taxon>
        <taxon>Poales</taxon>
        <taxon>Bromeliaceae</taxon>
        <taxon>Bromelioideae</taxon>
        <taxon>Ananas</taxon>
    </lineage>
</organism>
<name>A0A6V7Q8T4_ANACO</name>